<keyword evidence="14" id="KW-1185">Reference proteome</keyword>
<keyword evidence="8" id="KW-1015">Disulfide bond</keyword>
<evidence type="ECO:0000256" key="12">
    <source>
        <dbReference type="SAM" id="SignalP"/>
    </source>
</evidence>
<sequence length="378" mass="41310">MLITKVLICVSFIFGCDAYANRCSTDADCTLFRSCPEAIRFAAINQSNDEKLKTSLCGTEIIDGKRLPKVCCSAFRMTDDRSGFFGDDSEGPGADSLETHPNINLLPTKCGQIDGDRIFGGVIANLWEFPWMALISHRTRAAPGKDNLQFKCGGSIINSRYVITAAHCVVNKKLAGVRVGEFDINSKEDCQGEYPKIYCERHIQDISIEESIPHQGYERSPVDNDIALLRLKKPIDFAHKNVAPICLPVKSDLRNVVLGGKSATVAGWGTTDTGYQSSVLRKVTIPILTASACRDIYNKNSDSGDTTLKKICAGELKKDSCSGDSGGPLMLESQIDGKFRMIQYGVVSYGPKQCGSLFPGVYTDVTAYIDWILDTIKA</sequence>
<keyword evidence="5 11" id="KW-0720">Serine protease</keyword>
<feature type="chain" id="PRO_5034035229" evidence="12">
    <location>
        <begin position="19"/>
        <end position="378"/>
    </location>
</feature>
<dbReference type="FunFam" id="2.40.10.10:FF:000078">
    <property type="entry name" value="Serine protease H137"/>
    <property type="match status" value="1"/>
</dbReference>
<evidence type="ECO:0000256" key="4">
    <source>
        <dbReference type="ARBA" id="ARBA00022801"/>
    </source>
</evidence>
<evidence type="ECO:0000259" key="13">
    <source>
        <dbReference type="PROSITE" id="PS50240"/>
    </source>
</evidence>
<dbReference type="FunFam" id="2.40.10.10:FF:000028">
    <property type="entry name" value="Serine protease easter"/>
    <property type="match status" value="1"/>
</dbReference>
<evidence type="ECO:0000256" key="6">
    <source>
        <dbReference type="ARBA" id="ARBA00022837"/>
    </source>
</evidence>
<evidence type="ECO:0000256" key="5">
    <source>
        <dbReference type="ARBA" id="ARBA00022825"/>
    </source>
</evidence>
<dbReference type="GO" id="GO:0006508">
    <property type="term" value="P:proteolysis"/>
    <property type="evidence" value="ECO:0007669"/>
    <property type="project" value="UniProtKB-KW"/>
</dbReference>
<dbReference type="OrthoDB" id="547031at2759"/>
<evidence type="ECO:0000256" key="8">
    <source>
        <dbReference type="ARBA" id="ARBA00023157"/>
    </source>
</evidence>
<dbReference type="GO" id="GO:0004252">
    <property type="term" value="F:serine-type endopeptidase activity"/>
    <property type="evidence" value="ECO:0007669"/>
    <property type="project" value="InterPro"/>
</dbReference>
<dbReference type="Pfam" id="PF00089">
    <property type="entry name" value="Trypsin"/>
    <property type="match status" value="1"/>
</dbReference>
<dbReference type="PROSITE" id="PS00134">
    <property type="entry name" value="TRYPSIN_HIS"/>
    <property type="match status" value="1"/>
</dbReference>
<dbReference type="CDD" id="cd00190">
    <property type="entry name" value="Tryp_SPc"/>
    <property type="match status" value="1"/>
</dbReference>
<dbReference type="SMART" id="SM00020">
    <property type="entry name" value="Tryp_SPc"/>
    <property type="match status" value="1"/>
</dbReference>
<reference evidence="15" key="1">
    <citation type="submission" date="2025-08" db="UniProtKB">
        <authorList>
            <consortium name="RefSeq"/>
        </authorList>
    </citation>
    <scope>IDENTIFICATION</scope>
    <source>
        <tissue evidence="15">Whole body</tissue>
    </source>
</reference>
<protein>
    <submittedName>
        <fullName evidence="15">CLIP domain-containing serine protease HP8</fullName>
    </submittedName>
</protein>
<dbReference type="InterPro" id="IPR009003">
    <property type="entry name" value="Peptidase_S1_PA"/>
</dbReference>
<evidence type="ECO:0000256" key="9">
    <source>
        <dbReference type="ARBA" id="ARBA00023180"/>
    </source>
</evidence>
<keyword evidence="9" id="KW-0325">Glycoprotein</keyword>
<feature type="signal peptide" evidence="12">
    <location>
        <begin position="1"/>
        <end position="18"/>
    </location>
</feature>
<evidence type="ECO:0000313" key="14">
    <source>
        <dbReference type="Proteomes" id="UP001652626"/>
    </source>
</evidence>
<dbReference type="GO" id="GO:0051604">
    <property type="term" value="P:protein maturation"/>
    <property type="evidence" value="ECO:0007669"/>
    <property type="project" value="UniProtKB-ARBA"/>
</dbReference>
<dbReference type="SUPFAM" id="SSF50494">
    <property type="entry name" value="Trypsin-like serine proteases"/>
    <property type="match status" value="1"/>
</dbReference>
<evidence type="ECO:0000256" key="3">
    <source>
        <dbReference type="ARBA" id="ARBA00022729"/>
    </source>
</evidence>
<evidence type="ECO:0000256" key="11">
    <source>
        <dbReference type="RuleBase" id="RU363034"/>
    </source>
</evidence>
<evidence type="ECO:0000256" key="7">
    <source>
        <dbReference type="ARBA" id="ARBA00023145"/>
    </source>
</evidence>
<dbReference type="PANTHER" id="PTHR24258:SF144">
    <property type="entry name" value="GH14088P"/>
    <property type="match status" value="1"/>
</dbReference>
<evidence type="ECO:0000256" key="1">
    <source>
        <dbReference type="ARBA" id="ARBA00022670"/>
    </source>
</evidence>
<dbReference type="Gene3D" id="2.40.10.10">
    <property type="entry name" value="Trypsin-like serine proteases"/>
    <property type="match status" value="2"/>
</dbReference>
<dbReference type="GO" id="GO:0046872">
    <property type="term" value="F:metal ion binding"/>
    <property type="evidence" value="ECO:0007669"/>
    <property type="project" value="UniProtKB-KW"/>
</dbReference>
<dbReference type="PROSITE" id="PS00135">
    <property type="entry name" value="TRYPSIN_SER"/>
    <property type="match status" value="1"/>
</dbReference>
<evidence type="ECO:0000256" key="10">
    <source>
        <dbReference type="ARBA" id="ARBA00024195"/>
    </source>
</evidence>
<dbReference type="RefSeq" id="XP_026489627.1">
    <property type="nucleotide sequence ID" value="XM_026633842.2"/>
</dbReference>
<dbReference type="GeneID" id="113396066"/>
<keyword evidence="4 11" id="KW-0378">Hydrolase</keyword>
<dbReference type="InterPro" id="IPR001254">
    <property type="entry name" value="Trypsin_dom"/>
</dbReference>
<keyword evidence="2" id="KW-0479">Metal-binding</keyword>
<dbReference type="PROSITE" id="PS51257">
    <property type="entry name" value="PROKAR_LIPOPROTEIN"/>
    <property type="match status" value="1"/>
</dbReference>
<organism evidence="14 15">
    <name type="scientific">Vanessa tameamea</name>
    <name type="common">Kamehameha butterfly</name>
    <dbReference type="NCBI Taxonomy" id="334116"/>
    <lineage>
        <taxon>Eukaryota</taxon>
        <taxon>Metazoa</taxon>
        <taxon>Ecdysozoa</taxon>
        <taxon>Arthropoda</taxon>
        <taxon>Hexapoda</taxon>
        <taxon>Insecta</taxon>
        <taxon>Pterygota</taxon>
        <taxon>Neoptera</taxon>
        <taxon>Endopterygota</taxon>
        <taxon>Lepidoptera</taxon>
        <taxon>Glossata</taxon>
        <taxon>Ditrysia</taxon>
        <taxon>Papilionoidea</taxon>
        <taxon>Nymphalidae</taxon>
        <taxon>Nymphalinae</taxon>
        <taxon>Vanessa</taxon>
    </lineage>
</organism>
<proteinExistence type="inferred from homology"/>
<dbReference type="AlphaFoldDB" id="A0A8B8HZG9"/>
<feature type="domain" description="Peptidase S1" evidence="13">
    <location>
        <begin position="118"/>
        <end position="377"/>
    </location>
</feature>
<keyword evidence="1 11" id="KW-0645">Protease</keyword>
<dbReference type="PROSITE" id="PS50240">
    <property type="entry name" value="TRYPSIN_DOM"/>
    <property type="match status" value="1"/>
</dbReference>
<gene>
    <name evidence="15" type="primary">LOC113396066</name>
</gene>
<keyword evidence="6" id="KW-0106">Calcium</keyword>
<dbReference type="InterPro" id="IPR043504">
    <property type="entry name" value="Peptidase_S1_PA_chymotrypsin"/>
</dbReference>
<dbReference type="Proteomes" id="UP001652626">
    <property type="component" value="Chromosome 19"/>
</dbReference>
<keyword evidence="7" id="KW-0865">Zymogen</keyword>
<dbReference type="InterPro" id="IPR001314">
    <property type="entry name" value="Peptidase_S1A"/>
</dbReference>
<dbReference type="PRINTS" id="PR00722">
    <property type="entry name" value="CHYMOTRYPSIN"/>
</dbReference>
<evidence type="ECO:0000256" key="2">
    <source>
        <dbReference type="ARBA" id="ARBA00022723"/>
    </source>
</evidence>
<keyword evidence="3 12" id="KW-0732">Signal</keyword>
<dbReference type="PANTHER" id="PTHR24258">
    <property type="entry name" value="SERINE PROTEASE-RELATED"/>
    <property type="match status" value="1"/>
</dbReference>
<evidence type="ECO:0000313" key="15">
    <source>
        <dbReference type="RefSeq" id="XP_026489627.1"/>
    </source>
</evidence>
<dbReference type="InterPro" id="IPR018114">
    <property type="entry name" value="TRYPSIN_HIS"/>
</dbReference>
<dbReference type="InterPro" id="IPR033116">
    <property type="entry name" value="TRYPSIN_SER"/>
</dbReference>
<comment type="similarity">
    <text evidence="10">Belongs to the peptidase S1 family. CLIP subfamily.</text>
</comment>
<name>A0A8B8HZG9_VANTA</name>
<accession>A0A8B8HZG9</accession>
<dbReference type="OMA" id="INERYVA"/>